<evidence type="ECO:0000256" key="1">
    <source>
        <dbReference type="ARBA" id="ARBA00008070"/>
    </source>
</evidence>
<feature type="compositionally biased region" description="Polar residues" evidence="4">
    <location>
        <begin position="233"/>
        <end position="247"/>
    </location>
</feature>
<keyword evidence="2" id="KW-0268">Exocytosis</keyword>
<dbReference type="EMBL" id="KI394011">
    <property type="protein sequence ID" value="ERN05265.1"/>
    <property type="molecule type" value="Genomic_DNA"/>
</dbReference>
<dbReference type="PROSITE" id="PS50082">
    <property type="entry name" value="WD_REPEATS_2"/>
    <property type="match status" value="1"/>
</dbReference>
<dbReference type="HOGENOM" id="CLU_004480_1_0_1"/>
<dbReference type="GO" id="GO:0005096">
    <property type="term" value="F:GTPase activator activity"/>
    <property type="evidence" value="ECO:0000318"/>
    <property type="project" value="GO_Central"/>
</dbReference>
<dbReference type="GO" id="GO:0005886">
    <property type="term" value="C:plasma membrane"/>
    <property type="evidence" value="ECO:0000318"/>
    <property type="project" value="GO_Central"/>
</dbReference>
<feature type="repeat" description="WD" evidence="3">
    <location>
        <begin position="249"/>
        <end position="291"/>
    </location>
</feature>
<evidence type="ECO:0000256" key="2">
    <source>
        <dbReference type="ARBA" id="ARBA00022483"/>
    </source>
</evidence>
<dbReference type="STRING" id="13333.W1PDY6"/>
<dbReference type="Gramene" id="ERN05265">
    <property type="protein sequence ID" value="ERN05265"/>
    <property type="gene ID" value="AMTR_s00007p00123180"/>
</dbReference>
<keyword evidence="3" id="KW-0853">WD repeat</keyword>
<dbReference type="GO" id="GO:0005737">
    <property type="term" value="C:cytoplasm"/>
    <property type="evidence" value="ECO:0000318"/>
    <property type="project" value="GO_Central"/>
</dbReference>
<reference evidence="6" key="1">
    <citation type="journal article" date="2013" name="Science">
        <title>The Amborella genome and the evolution of flowering plants.</title>
        <authorList>
            <consortium name="Amborella Genome Project"/>
        </authorList>
    </citation>
    <scope>NUCLEOTIDE SEQUENCE [LARGE SCALE GENOMIC DNA]</scope>
</reference>
<dbReference type="SMART" id="SM00320">
    <property type="entry name" value="WD40"/>
    <property type="match status" value="6"/>
</dbReference>
<evidence type="ECO:0000313" key="5">
    <source>
        <dbReference type="EMBL" id="ERN05265.1"/>
    </source>
</evidence>
<evidence type="ECO:0000256" key="3">
    <source>
        <dbReference type="PROSITE-ProRule" id="PRU00221"/>
    </source>
</evidence>
<dbReference type="PANTHER" id="PTHR10241:SF25">
    <property type="entry name" value="TOMOSYN, ISOFORM C"/>
    <property type="match status" value="1"/>
</dbReference>
<dbReference type="GO" id="GO:0005802">
    <property type="term" value="C:trans-Golgi network"/>
    <property type="evidence" value="ECO:0007669"/>
    <property type="project" value="EnsemblPlants"/>
</dbReference>
<dbReference type="InterPro" id="IPR001680">
    <property type="entry name" value="WD40_rpt"/>
</dbReference>
<dbReference type="GO" id="GO:0009555">
    <property type="term" value="P:pollen development"/>
    <property type="evidence" value="ECO:0007669"/>
    <property type="project" value="EnsemblPlants"/>
</dbReference>
<dbReference type="Gene3D" id="2.130.10.10">
    <property type="entry name" value="YVTN repeat-like/Quinoprotein amine dehydrogenase"/>
    <property type="match status" value="3"/>
</dbReference>
<comment type="similarity">
    <text evidence="1">Belongs to the WD repeat L(2)GL family.</text>
</comment>
<keyword evidence="6" id="KW-1185">Reference proteome</keyword>
<proteinExistence type="inferred from homology"/>
<dbReference type="eggNOG" id="KOG1983">
    <property type="taxonomic scope" value="Eukaryota"/>
</dbReference>
<dbReference type="GO" id="GO:0006893">
    <property type="term" value="P:Golgi to plasma membrane transport"/>
    <property type="evidence" value="ECO:0000318"/>
    <property type="project" value="GO_Central"/>
</dbReference>
<dbReference type="AlphaFoldDB" id="W1PDY6"/>
<dbReference type="SUPFAM" id="SSF50978">
    <property type="entry name" value="WD40 repeat-like"/>
    <property type="match status" value="2"/>
</dbReference>
<accession>W1PDY6</accession>
<dbReference type="Proteomes" id="UP000017836">
    <property type="component" value="Unassembled WGS sequence"/>
</dbReference>
<sequence length="1099" mass="119160">MFPKRLLQKAMHQHVINQGGLSSTDLNIQMILHYGIPSTASILAFDPIQRILAIGTLDGRIKIIGGDNIECLLVSPIKAPYKHLEFLHNQGYVVSVSNENDIRVWDLEHRHVACYLQWESNITAFSVIQGTAFMYVGDEYGVMSVLRFDVEEAKLLLLPYRIPATVALDAAKISVTLHPSVVGVFPQPCIANRSRVLIAYDNGLIILWDVSEDRIVLVRGYTDLQAKNEGGAKNQSSTETETCGQSSDLDHEEKEICSLCWASADGSVLAVGYTDGDVLFWNISSGSSTKEEKVAVLSSNVVKLQLSSGKRRIPVIVLHWSATKKSKNGCGGQLYIYGGDEIGSEEVLTVLSLEWSSRLESLRCVSRLDLTLHGSFADMILLPGGGSTLMDPAASLFVLTNPGQLHAYDGTSLCTLSSPQEEKPQIQPEPFPELIPLLDPCITVGKLITLPKGGNYSKILSEVASAGKGQPLPVLPAGTNWPLTGGVPSTALGEGLGIERMYVAGYQDGSVRIWDATNPVFSILFVLEGEINGIKVPGDRAPVSALEFCCVSGSLAVGNECGLVRVYTLVGGSGEMGCQFVSETVSEAHSLHYEGFHCAAMFSVLKSSISALTYSTSGGHIAVGCGNGQVSMLDIRSFLVLFLTDSIPGSSTSVISVILKSFKPLDSPVNSPKVVESKSPKQDSTAGSEFLFVLTRNARIVIFNGLSGSMISSRPVHPKSESIAVAMHIIDGGNSISGLKKDKHSKQLFMEDTSQMDSKGSDSPSGSKSGDELLHLEETTSYSEQRLMNPLLLLCCEDALRLYGLSSVIQGENNSIYKASLGQPCCWSATFRSKEENAYGLILLYQNGLLEIRSLPNFAVIEESSLMSILRWNFKTNFAKTMSSTENGHVTLINGSELAIVSILASENAFRIPDSLPSLHDEVLAAAADAAINSSVQQIKKQVPSQGILGGIIKGIKAGKVGNAMGNSTLDLISIFSRNPFADQSTKVTDDVDVEILSIDDIEIDDALPMETTMDAHTTRKVNKRDEEAEREQLFHGAKEPMKPRLRRPEEIMAHYRKAGDASEAAGRAREKLLQRQEKLQVSKDTWFVVLMFSEMVLK</sequence>
<organism evidence="5 6">
    <name type="scientific">Amborella trichopoda</name>
    <dbReference type="NCBI Taxonomy" id="13333"/>
    <lineage>
        <taxon>Eukaryota</taxon>
        <taxon>Viridiplantae</taxon>
        <taxon>Streptophyta</taxon>
        <taxon>Embryophyta</taxon>
        <taxon>Tracheophyta</taxon>
        <taxon>Spermatophyta</taxon>
        <taxon>Magnoliopsida</taxon>
        <taxon>Amborellales</taxon>
        <taxon>Amborellaceae</taxon>
        <taxon>Amborella</taxon>
    </lineage>
</organism>
<dbReference type="PANTHER" id="PTHR10241">
    <property type="entry name" value="LETHAL 2 GIANT LARVAE PROTEIN"/>
    <property type="match status" value="1"/>
</dbReference>
<dbReference type="GO" id="GO:0045159">
    <property type="term" value="F:myosin II binding"/>
    <property type="evidence" value="ECO:0000318"/>
    <property type="project" value="GO_Central"/>
</dbReference>
<dbReference type="GO" id="GO:0006887">
    <property type="term" value="P:exocytosis"/>
    <property type="evidence" value="ECO:0000318"/>
    <property type="project" value="GO_Central"/>
</dbReference>
<gene>
    <name evidence="5" type="ORF">AMTR_s00007p00123180</name>
</gene>
<dbReference type="OMA" id="MCSDDYG"/>
<dbReference type="GO" id="GO:0005770">
    <property type="term" value="C:late endosome"/>
    <property type="evidence" value="ECO:0007669"/>
    <property type="project" value="EnsemblPlants"/>
</dbReference>
<dbReference type="InterPro" id="IPR015943">
    <property type="entry name" value="WD40/YVTN_repeat-like_dom_sf"/>
</dbReference>
<evidence type="ECO:0000313" key="6">
    <source>
        <dbReference type="Proteomes" id="UP000017836"/>
    </source>
</evidence>
<name>W1PDY6_AMBTC</name>
<evidence type="ECO:0000256" key="4">
    <source>
        <dbReference type="SAM" id="MobiDB-lite"/>
    </source>
</evidence>
<dbReference type="InterPro" id="IPR036322">
    <property type="entry name" value="WD40_repeat_dom_sf"/>
</dbReference>
<dbReference type="GO" id="GO:0019905">
    <property type="term" value="F:syntaxin binding"/>
    <property type="evidence" value="ECO:0000318"/>
    <property type="project" value="GO_Central"/>
</dbReference>
<feature type="region of interest" description="Disordered" evidence="4">
    <location>
        <begin position="228"/>
        <end position="247"/>
    </location>
</feature>
<protein>
    <submittedName>
        <fullName evidence="5">Uncharacterized protein</fullName>
    </submittedName>
</protein>